<evidence type="ECO:0000259" key="8">
    <source>
        <dbReference type="PROSITE" id="PS50011"/>
    </source>
</evidence>
<dbReference type="CDD" id="cd14137">
    <property type="entry name" value="STKc_GSK3"/>
    <property type="match status" value="1"/>
</dbReference>
<evidence type="ECO:0000313" key="10">
    <source>
        <dbReference type="Proteomes" id="UP001626550"/>
    </source>
</evidence>
<keyword evidence="5" id="KW-0418">Kinase</keyword>
<dbReference type="AlphaFoldDB" id="A0ABD2Q779"/>
<accession>A0ABD2Q779</accession>
<name>A0ABD2Q779_9PLAT</name>
<dbReference type="Pfam" id="PF00069">
    <property type="entry name" value="Pkinase"/>
    <property type="match status" value="1"/>
</dbReference>
<evidence type="ECO:0000256" key="4">
    <source>
        <dbReference type="ARBA" id="ARBA00022741"/>
    </source>
</evidence>
<sequence>MPYKHPAERSRNRGASNRASASLALLTDNVLTPRKVVLSAHTAHENESVKISLHFTEIIGKGTFGQIEKATLTVVNENKESGSAEAEKSTKPGEASPLQVAVKRVLQDPRYKNRELGIMQKLGNHPNIVRFYYYYYSSTSLSGKNSSSNNQNSDSNIQLFLHLILECFPGSLCDLIYHYSQQGSSPIPVLTVKLFTYQMLKALAYLHSHRICHRDIKSSNLLVSEATCVLKVCDFGSAKEMTPGTPNVSYISSRYYRAPELLFGAQSYTCAIDTWSAGCVLAEMLRQSCLFTGTDSVDQLVKVIRVLGTPSADDIASMNPVYETYCFPDVRSCPVKLFFPHATPADLLSLMSQMLVYNPSKRILPKEALSHACFDNLRQMQSSTEASSNSKVSVPEGMFEPNPPSPSNISWLAEAGQSKKGEANATKSKGSAPEGMFDPNLPAPTDISWLAEAGMSKKSEANASKSKKGAEPTEAAVTDLDSVAASNKSEASEAAKLTELS</sequence>
<dbReference type="PROSITE" id="PS50011">
    <property type="entry name" value="PROTEIN_KINASE_DOM"/>
    <property type="match status" value="1"/>
</dbReference>
<evidence type="ECO:0000256" key="6">
    <source>
        <dbReference type="ARBA" id="ARBA00022840"/>
    </source>
</evidence>
<feature type="compositionally biased region" description="Low complexity" evidence="7">
    <location>
        <begin position="482"/>
        <end position="495"/>
    </location>
</feature>
<dbReference type="InterPro" id="IPR011009">
    <property type="entry name" value="Kinase-like_dom_sf"/>
</dbReference>
<evidence type="ECO:0000256" key="7">
    <source>
        <dbReference type="SAM" id="MobiDB-lite"/>
    </source>
</evidence>
<dbReference type="EMBL" id="JBJKFK010000953">
    <property type="protein sequence ID" value="KAL3314591.1"/>
    <property type="molecule type" value="Genomic_DNA"/>
</dbReference>
<dbReference type="InterPro" id="IPR008271">
    <property type="entry name" value="Ser/Thr_kinase_AS"/>
</dbReference>
<dbReference type="PANTHER" id="PTHR24057">
    <property type="entry name" value="GLYCOGEN SYNTHASE KINASE-3 ALPHA"/>
    <property type="match status" value="1"/>
</dbReference>
<dbReference type="PROSITE" id="PS00108">
    <property type="entry name" value="PROTEIN_KINASE_ST"/>
    <property type="match status" value="1"/>
</dbReference>
<evidence type="ECO:0000313" key="9">
    <source>
        <dbReference type="EMBL" id="KAL3314591.1"/>
    </source>
</evidence>
<evidence type="ECO:0000256" key="2">
    <source>
        <dbReference type="ARBA" id="ARBA00022527"/>
    </source>
</evidence>
<keyword evidence="2" id="KW-0723">Serine/threonine-protein kinase</keyword>
<comment type="caution">
    <text evidence="9">The sequence shown here is derived from an EMBL/GenBank/DDBJ whole genome shotgun (WGS) entry which is preliminary data.</text>
</comment>
<dbReference type="SMART" id="SM00220">
    <property type="entry name" value="S_TKc"/>
    <property type="match status" value="1"/>
</dbReference>
<feature type="region of interest" description="Disordered" evidence="7">
    <location>
        <begin position="384"/>
        <end position="501"/>
    </location>
</feature>
<dbReference type="PANTHER" id="PTHR24057:SF0">
    <property type="entry name" value="PROTEIN KINASE SHAGGY-RELATED"/>
    <property type="match status" value="1"/>
</dbReference>
<evidence type="ECO:0000256" key="3">
    <source>
        <dbReference type="ARBA" id="ARBA00022679"/>
    </source>
</evidence>
<protein>
    <recommendedName>
        <fullName evidence="8">Protein kinase domain-containing protein</fullName>
    </recommendedName>
</protein>
<dbReference type="FunFam" id="1.10.510.10:FF:000624">
    <property type="entry name" value="Mitogen-activated protein kinase"/>
    <property type="match status" value="1"/>
</dbReference>
<keyword evidence="6" id="KW-0067">ATP-binding</keyword>
<dbReference type="SUPFAM" id="SSF56112">
    <property type="entry name" value="Protein kinase-like (PK-like)"/>
    <property type="match status" value="1"/>
</dbReference>
<keyword evidence="4" id="KW-0547">Nucleotide-binding</keyword>
<dbReference type="GO" id="GO:0004674">
    <property type="term" value="F:protein serine/threonine kinase activity"/>
    <property type="evidence" value="ECO:0007669"/>
    <property type="project" value="UniProtKB-KW"/>
</dbReference>
<reference evidence="9 10" key="1">
    <citation type="submission" date="2024-11" db="EMBL/GenBank/DDBJ databases">
        <title>Adaptive evolution of stress response genes in parasites aligns with host niche diversity.</title>
        <authorList>
            <person name="Hahn C."/>
            <person name="Resl P."/>
        </authorList>
    </citation>
    <scope>NUCLEOTIDE SEQUENCE [LARGE SCALE GENOMIC DNA]</scope>
    <source>
        <strain evidence="9">EGGRZ-B1_66</strain>
        <tissue evidence="9">Body</tissue>
    </source>
</reference>
<evidence type="ECO:0000256" key="5">
    <source>
        <dbReference type="ARBA" id="ARBA00022777"/>
    </source>
</evidence>
<organism evidence="9 10">
    <name type="scientific">Cichlidogyrus casuarinus</name>
    <dbReference type="NCBI Taxonomy" id="1844966"/>
    <lineage>
        <taxon>Eukaryota</taxon>
        <taxon>Metazoa</taxon>
        <taxon>Spiralia</taxon>
        <taxon>Lophotrochozoa</taxon>
        <taxon>Platyhelminthes</taxon>
        <taxon>Monogenea</taxon>
        <taxon>Monopisthocotylea</taxon>
        <taxon>Dactylogyridea</taxon>
        <taxon>Ancyrocephalidae</taxon>
        <taxon>Cichlidogyrus</taxon>
    </lineage>
</organism>
<dbReference type="InterPro" id="IPR000719">
    <property type="entry name" value="Prot_kinase_dom"/>
</dbReference>
<dbReference type="Gene3D" id="3.30.200.20">
    <property type="entry name" value="Phosphorylase Kinase, domain 1"/>
    <property type="match status" value="1"/>
</dbReference>
<gene>
    <name evidence="9" type="ORF">Ciccas_006784</name>
</gene>
<dbReference type="GO" id="GO:0005524">
    <property type="term" value="F:ATP binding"/>
    <property type="evidence" value="ECO:0007669"/>
    <property type="project" value="UniProtKB-KW"/>
</dbReference>
<evidence type="ECO:0000256" key="1">
    <source>
        <dbReference type="ARBA" id="ARBA00005527"/>
    </source>
</evidence>
<keyword evidence="3" id="KW-0808">Transferase</keyword>
<dbReference type="InterPro" id="IPR050591">
    <property type="entry name" value="GSK-3"/>
</dbReference>
<dbReference type="Proteomes" id="UP001626550">
    <property type="component" value="Unassembled WGS sequence"/>
</dbReference>
<proteinExistence type="inferred from homology"/>
<comment type="similarity">
    <text evidence="1">Belongs to the protein kinase superfamily. CMGC Ser/Thr protein kinase family. GSK-3 subfamily.</text>
</comment>
<dbReference type="Gene3D" id="1.10.510.10">
    <property type="entry name" value="Transferase(Phosphotransferase) domain 1"/>
    <property type="match status" value="1"/>
</dbReference>
<dbReference type="InterPro" id="IPR039192">
    <property type="entry name" value="STKc_GSK3"/>
</dbReference>
<feature type="domain" description="Protein kinase" evidence="8">
    <location>
        <begin position="53"/>
        <end position="374"/>
    </location>
</feature>
<keyword evidence="10" id="KW-1185">Reference proteome</keyword>